<dbReference type="AlphaFoldDB" id="A0ABD2Y627"/>
<accession>A0ABD2Y627</accession>
<dbReference type="EMBL" id="JBJUIK010000015">
    <property type="protein sequence ID" value="KAL3501093.1"/>
    <property type="molecule type" value="Genomic_DNA"/>
</dbReference>
<evidence type="ECO:0000256" key="1">
    <source>
        <dbReference type="SAM" id="MobiDB-lite"/>
    </source>
</evidence>
<proteinExistence type="predicted"/>
<evidence type="ECO:0000313" key="2">
    <source>
        <dbReference type="EMBL" id="KAL3501093.1"/>
    </source>
</evidence>
<organism evidence="2 3">
    <name type="scientific">Cinchona calisaya</name>
    <dbReference type="NCBI Taxonomy" id="153742"/>
    <lineage>
        <taxon>Eukaryota</taxon>
        <taxon>Viridiplantae</taxon>
        <taxon>Streptophyta</taxon>
        <taxon>Embryophyta</taxon>
        <taxon>Tracheophyta</taxon>
        <taxon>Spermatophyta</taxon>
        <taxon>Magnoliopsida</taxon>
        <taxon>eudicotyledons</taxon>
        <taxon>Gunneridae</taxon>
        <taxon>Pentapetalae</taxon>
        <taxon>asterids</taxon>
        <taxon>lamiids</taxon>
        <taxon>Gentianales</taxon>
        <taxon>Rubiaceae</taxon>
        <taxon>Cinchonoideae</taxon>
        <taxon>Cinchoneae</taxon>
        <taxon>Cinchona</taxon>
    </lineage>
</organism>
<name>A0ABD2Y627_9GENT</name>
<comment type="caution">
    <text evidence="2">The sequence shown here is derived from an EMBL/GenBank/DDBJ whole genome shotgun (WGS) entry which is preliminary data.</text>
</comment>
<reference evidence="2 3" key="1">
    <citation type="submission" date="2024-11" db="EMBL/GenBank/DDBJ databases">
        <title>A near-complete genome assembly of Cinchona calisaya.</title>
        <authorList>
            <person name="Lian D.C."/>
            <person name="Zhao X.W."/>
            <person name="Wei L."/>
        </authorList>
    </citation>
    <scope>NUCLEOTIDE SEQUENCE [LARGE SCALE GENOMIC DNA]</scope>
    <source>
        <tissue evidence="2">Nenye</tissue>
    </source>
</reference>
<protein>
    <submittedName>
        <fullName evidence="2">Uncharacterized protein</fullName>
    </submittedName>
</protein>
<evidence type="ECO:0000313" key="3">
    <source>
        <dbReference type="Proteomes" id="UP001630127"/>
    </source>
</evidence>
<dbReference type="Proteomes" id="UP001630127">
    <property type="component" value="Unassembled WGS sequence"/>
</dbReference>
<keyword evidence="3" id="KW-1185">Reference proteome</keyword>
<feature type="region of interest" description="Disordered" evidence="1">
    <location>
        <begin position="118"/>
        <end position="145"/>
    </location>
</feature>
<sequence>MVEPVGNSRTNGEKRRVEVEDDGFDLIRGLTCSKGNFDKVSGVEIRGDKTFSALKNGSEVFAGNERALIVMVRGKGWIRVWDGGSCRVYDMPNGTSVGIIGKDKDSVKGRILSFKENISKESKPEDQVSSGDQVNPVDKLWQERT</sequence>
<gene>
    <name evidence="2" type="ORF">ACH5RR_035542</name>
</gene>